<dbReference type="GO" id="GO:0018064">
    <property type="term" value="F:protein-L-histidine N-tele-methyltransferase activity"/>
    <property type="evidence" value="ECO:0007669"/>
    <property type="project" value="UniProtKB-EC"/>
</dbReference>
<accession>A0A9P7ULV2</accession>
<dbReference type="Gene3D" id="3.40.50.150">
    <property type="entry name" value="Vaccinia Virus protein VP39"/>
    <property type="match status" value="1"/>
</dbReference>
<keyword evidence="4" id="KW-0963">Cytoplasm</keyword>
<proteinExistence type="inferred from homology"/>
<evidence type="ECO:0000313" key="10">
    <source>
        <dbReference type="EMBL" id="KAG7086585.1"/>
    </source>
</evidence>
<comment type="similarity">
    <text evidence="9">Belongs to the methyltransferase superfamily. METTL18 family.</text>
</comment>
<evidence type="ECO:0000256" key="5">
    <source>
        <dbReference type="ARBA" id="ARBA00022603"/>
    </source>
</evidence>
<dbReference type="GO" id="GO:0032259">
    <property type="term" value="P:methylation"/>
    <property type="evidence" value="ECO:0007669"/>
    <property type="project" value="UniProtKB-KW"/>
</dbReference>
<dbReference type="GO" id="GO:0005737">
    <property type="term" value="C:cytoplasm"/>
    <property type="evidence" value="ECO:0007669"/>
    <property type="project" value="UniProtKB-SubCell"/>
</dbReference>
<dbReference type="InterPro" id="IPR029063">
    <property type="entry name" value="SAM-dependent_MTases_sf"/>
</dbReference>
<keyword evidence="7" id="KW-0949">S-adenosyl-L-methionine</keyword>
<dbReference type="GO" id="GO:0005634">
    <property type="term" value="C:nucleus"/>
    <property type="evidence" value="ECO:0007669"/>
    <property type="project" value="UniProtKB-SubCell"/>
</dbReference>
<evidence type="ECO:0000313" key="11">
    <source>
        <dbReference type="Proteomes" id="UP001049176"/>
    </source>
</evidence>
<dbReference type="PANTHER" id="PTHR14614">
    <property type="entry name" value="HEPATOCELLULAR CARCINOMA-ASSOCIATED ANTIGEN"/>
    <property type="match status" value="1"/>
</dbReference>
<dbReference type="AlphaFoldDB" id="A0A9P7ULV2"/>
<evidence type="ECO:0000256" key="7">
    <source>
        <dbReference type="ARBA" id="ARBA00022691"/>
    </source>
</evidence>
<evidence type="ECO:0000256" key="1">
    <source>
        <dbReference type="ARBA" id="ARBA00004123"/>
    </source>
</evidence>
<comment type="caution">
    <text evidence="10">The sequence shown here is derived from an EMBL/GenBank/DDBJ whole genome shotgun (WGS) entry which is preliminary data.</text>
</comment>
<dbReference type="EC" id="2.1.1.85" evidence="3"/>
<keyword evidence="6" id="KW-0808">Transferase</keyword>
<dbReference type="KEGG" id="more:E1B28_002531"/>
<keyword evidence="11" id="KW-1185">Reference proteome</keyword>
<dbReference type="PANTHER" id="PTHR14614:SF39">
    <property type="entry name" value="HISTIDINE PROTEIN METHYLTRANSFERASE 1 HOMOLOG"/>
    <property type="match status" value="1"/>
</dbReference>
<organism evidence="10 11">
    <name type="scientific">Marasmius oreades</name>
    <name type="common">fairy-ring Marasmius</name>
    <dbReference type="NCBI Taxonomy" id="181124"/>
    <lineage>
        <taxon>Eukaryota</taxon>
        <taxon>Fungi</taxon>
        <taxon>Dikarya</taxon>
        <taxon>Basidiomycota</taxon>
        <taxon>Agaricomycotina</taxon>
        <taxon>Agaricomycetes</taxon>
        <taxon>Agaricomycetidae</taxon>
        <taxon>Agaricales</taxon>
        <taxon>Marasmiineae</taxon>
        <taxon>Marasmiaceae</taxon>
        <taxon>Marasmius</taxon>
    </lineage>
</organism>
<comment type="subcellular location">
    <subcellularLocation>
        <location evidence="2">Cytoplasm</location>
    </subcellularLocation>
    <subcellularLocation>
        <location evidence="1">Nucleus</location>
    </subcellularLocation>
</comment>
<evidence type="ECO:0000256" key="8">
    <source>
        <dbReference type="ARBA" id="ARBA00023242"/>
    </source>
</evidence>
<evidence type="ECO:0000256" key="3">
    <source>
        <dbReference type="ARBA" id="ARBA00012533"/>
    </source>
</evidence>
<evidence type="ECO:0000256" key="6">
    <source>
        <dbReference type="ARBA" id="ARBA00022679"/>
    </source>
</evidence>
<dbReference type="RefSeq" id="XP_043003056.1">
    <property type="nucleotide sequence ID" value="XM_043159455.1"/>
</dbReference>
<gene>
    <name evidence="10" type="ORF">E1B28_002531</name>
</gene>
<reference evidence="10" key="1">
    <citation type="journal article" date="2021" name="Genome Biol. Evol.">
        <title>The assembled and annotated genome of the fairy-ring fungus Marasmius oreades.</title>
        <authorList>
            <person name="Hiltunen M."/>
            <person name="Ament-Velasquez S.L."/>
            <person name="Johannesson H."/>
        </authorList>
    </citation>
    <scope>NUCLEOTIDE SEQUENCE</scope>
    <source>
        <strain evidence="10">03SP1</strain>
    </source>
</reference>
<dbReference type="EMBL" id="CM032190">
    <property type="protein sequence ID" value="KAG7086585.1"/>
    <property type="molecule type" value="Genomic_DNA"/>
</dbReference>
<evidence type="ECO:0000256" key="9">
    <source>
        <dbReference type="ARBA" id="ARBA00038126"/>
    </source>
</evidence>
<dbReference type="Proteomes" id="UP001049176">
    <property type="component" value="Chromosome 10"/>
</dbReference>
<dbReference type="GeneID" id="66071607"/>
<evidence type="ECO:0000256" key="2">
    <source>
        <dbReference type="ARBA" id="ARBA00004496"/>
    </source>
</evidence>
<protein>
    <recommendedName>
        <fullName evidence="3">protein-histidine N-methyltransferase</fullName>
        <ecNumber evidence="3">2.1.1.85</ecNumber>
    </recommendedName>
</protein>
<keyword evidence="5" id="KW-0489">Methyltransferase</keyword>
<dbReference type="OrthoDB" id="1723750at2759"/>
<dbReference type="SUPFAM" id="SSF53335">
    <property type="entry name" value="S-adenosyl-L-methionine-dependent methyltransferases"/>
    <property type="match status" value="1"/>
</dbReference>
<name>A0A9P7ULV2_9AGAR</name>
<keyword evidence="8" id="KW-0539">Nucleus</keyword>
<sequence length="303" mass="33890">MQDKAALAFIDQPSDLVPGVYEGGLKTWECSLDLVDYLDRSKKTDAFVARGKRILEIGCGTAIPSIHILNELFSSPVHSKETEIHLQDYNASALELVTFPNILLAWCWWFLFHSSHRDLTFLQQDMSPASETFRNAQISNNEDERDDNVFPAPDPAVAANIPITDEVKAAFEISLLEHRISLRIFSGSWSTFDVNKAGGKYDMVLTSETVYRMESVPSLIKLIYHACEGASQCGLDSRRSLHPPPYLCLIAAKVFYFGVGGGVTEFIQAVHLAGKCDNMTPKIETVWAKNVGVGRKILRLYWE</sequence>
<evidence type="ECO:0000256" key="4">
    <source>
        <dbReference type="ARBA" id="ARBA00022490"/>
    </source>
</evidence>
<dbReference type="InterPro" id="IPR019410">
    <property type="entry name" value="Methyltransf_16"/>
</dbReference>